<dbReference type="EMBL" id="JBHFNT010000276">
    <property type="protein sequence ID" value="MFB2838735.1"/>
    <property type="molecule type" value="Genomic_DNA"/>
</dbReference>
<keyword evidence="1" id="KW-0812">Transmembrane</keyword>
<name>A0ABV4WUE5_9CYAN</name>
<evidence type="ECO:0000256" key="1">
    <source>
        <dbReference type="SAM" id="Phobius"/>
    </source>
</evidence>
<organism evidence="2 3">
    <name type="scientific">Floridaenema evergladense BLCC-F167</name>
    <dbReference type="NCBI Taxonomy" id="3153639"/>
    <lineage>
        <taxon>Bacteria</taxon>
        <taxon>Bacillati</taxon>
        <taxon>Cyanobacteriota</taxon>
        <taxon>Cyanophyceae</taxon>
        <taxon>Oscillatoriophycideae</taxon>
        <taxon>Aerosakkonematales</taxon>
        <taxon>Aerosakkonemataceae</taxon>
        <taxon>Floridanema</taxon>
        <taxon>Floridanema evergladense</taxon>
    </lineage>
</organism>
<keyword evidence="3" id="KW-1185">Reference proteome</keyword>
<evidence type="ECO:0000313" key="2">
    <source>
        <dbReference type="EMBL" id="MFB2838735.1"/>
    </source>
</evidence>
<gene>
    <name evidence="2" type="ORF">ACE1CA_29965</name>
</gene>
<accession>A0ABV4WUE5</accession>
<dbReference type="Proteomes" id="UP001576780">
    <property type="component" value="Unassembled WGS sequence"/>
</dbReference>
<proteinExistence type="predicted"/>
<evidence type="ECO:0000313" key="3">
    <source>
        <dbReference type="Proteomes" id="UP001576780"/>
    </source>
</evidence>
<sequence>MPKKSKSLLAKSILGFGFLLVTLFALKEWATLDPSFRSSVEQFIQNVTTNVIAELIAAILIKLFIG</sequence>
<keyword evidence="1" id="KW-0472">Membrane</keyword>
<feature type="transmembrane region" description="Helical" evidence="1">
    <location>
        <begin position="43"/>
        <end position="65"/>
    </location>
</feature>
<reference evidence="2 3" key="1">
    <citation type="submission" date="2024-09" db="EMBL/GenBank/DDBJ databases">
        <title>Floridaenema gen nov. (Aerosakkonemataceae, Aerosakkonematales ord. nov., Cyanobacteria) from benthic tropical and subtropical fresh waters, with the description of four new species.</title>
        <authorList>
            <person name="Moretto J.A."/>
            <person name="Berthold D.E."/>
            <person name="Lefler F.W."/>
            <person name="Huang I.-S."/>
            <person name="Laughinghouse H. IV."/>
        </authorList>
    </citation>
    <scope>NUCLEOTIDE SEQUENCE [LARGE SCALE GENOMIC DNA]</scope>
    <source>
        <strain evidence="2 3">BLCC-F167</strain>
    </source>
</reference>
<dbReference type="RefSeq" id="WP_413281034.1">
    <property type="nucleotide sequence ID" value="NZ_JBHFNT010000276.1"/>
</dbReference>
<keyword evidence="1" id="KW-1133">Transmembrane helix</keyword>
<comment type="caution">
    <text evidence="2">The sequence shown here is derived from an EMBL/GenBank/DDBJ whole genome shotgun (WGS) entry which is preliminary data.</text>
</comment>
<protein>
    <submittedName>
        <fullName evidence="2">Uncharacterized protein</fullName>
    </submittedName>
</protein>